<evidence type="ECO:0000256" key="5">
    <source>
        <dbReference type="ARBA" id="ARBA00023136"/>
    </source>
</evidence>
<dbReference type="InterPro" id="IPR036374">
    <property type="entry name" value="OxRdtase_Mopterin-bd_sf"/>
</dbReference>
<evidence type="ECO:0000259" key="8">
    <source>
        <dbReference type="Pfam" id="PF01292"/>
    </source>
</evidence>
<dbReference type="Pfam" id="PF00174">
    <property type="entry name" value="Oxidored_molyb"/>
    <property type="match status" value="1"/>
</dbReference>
<dbReference type="Pfam" id="PF01292">
    <property type="entry name" value="Ni_hydr_CYTB"/>
    <property type="match status" value="1"/>
</dbReference>
<reference evidence="9 10" key="1">
    <citation type="submission" date="2018-09" db="EMBL/GenBank/DDBJ databases">
        <authorList>
            <person name="Tagini F."/>
        </authorList>
    </citation>
    <scope>NUCLEOTIDE SEQUENCE [LARGE SCALE GENOMIC DNA]</scope>
    <source>
        <strain evidence="9 10">MK136</strain>
    </source>
</reference>
<evidence type="ECO:0000256" key="2">
    <source>
        <dbReference type="ARBA" id="ARBA00022475"/>
    </source>
</evidence>
<evidence type="ECO:0000313" key="10">
    <source>
        <dbReference type="Proteomes" id="UP000273307"/>
    </source>
</evidence>
<dbReference type="PANTHER" id="PTHR43032">
    <property type="entry name" value="PROTEIN-METHIONINE-SULFOXIDE REDUCTASE"/>
    <property type="match status" value="1"/>
</dbReference>
<dbReference type="InterPro" id="IPR011577">
    <property type="entry name" value="Cyt_b561_bac/Ni-Hgenase"/>
</dbReference>
<dbReference type="GO" id="GO:0005886">
    <property type="term" value="C:plasma membrane"/>
    <property type="evidence" value="ECO:0007669"/>
    <property type="project" value="UniProtKB-SubCell"/>
</dbReference>
<dbReference type="InterPro" id="IPR016174">
    <property type="entry name" value="Di-haem_cyt_TM"/>
</dbReference>
<keyword evidence="10" id="KW-1185">Reference proteome</keyword>
<evidence type="ECO:0000256" key="3">
    <source>
        <dbReference type="ARBA" id="ARBA00022692"/>
    </source>
</evidence>
<dbReference type="GO" id="GO:0009055">
    <property type="term" value="F:electron transfer activity"/>
    <property type="evidence" value="ECO:0007669"/>
    <property type="project" value="InterPro"/>
</dbReference>
<dbReference type="Gene3D" id="1.20.950.20">
    <property type="entry name" value="Transmembrane di-heme cytochromes, Chain C"/>
    <property type="match status" value="1"/>
</dbReference>
<dbReference type="GO" id="GO:0022904">
    <property type="term" value="P:respiratory electron transport chain"/>
    <property type="evidence" value="ECO:0007669"/>
    <property type="project" value="InterPro"/>
</dbReference>
<proteinExistence type="predicted"/>
<protein>
    <submittedName>
        <fullName evidence="9">Protein-methionine-sulfoxide reductase catalytic subunit MsrP</fullName>
        <ecNumber evidence="9">1.8.5.-</ecNumber>
    </submittedName>
</protein>
<dbReference type="SUPFAM" id="SSF81342">
    <property type="entry name" value="Transmembrane di-heme cytochromes"/>
    <property type="match status" value="1"/>
</dbReference>
<evidence type="ECO:0000256" key="4">
    <source>
        <dbReference type="ARBA" id="ARBA00022989"/>
    </source>
</evidence>
<dbReference type="Gene3D" id="3.90.420.10">
    <property type="entry name" value="Oxidoreductase, molybdopterin-binding domain"/>
    <property type="match status" value="1"/>
</dbReference>
<dbReference type="Proteomes" id="UP000273307">
    <property type="component" value="Unassembled WGS sequence"/>
</dbReference>
<dbReference type="InterPro" id="IPR000572">
    <property type="entry name" value="OxRdtase_Mopterin-bd_dom"/>
</dbReference>
<evidence type="ECO:0000313" key="9">
    <source>
        <dbReference type="EMBL" id="VBA37209.1"/>
    </source>
</evidence>
<feature type="domain" description="Oxidoreductase molybdopterin-binding" evidence="7">
    <location>
        <begin position="330"/>
        <end position="476"/>
    </location>
</feature>
<dbReference type="EMBL" id="UPHP01000043">
    <property type="protein sequence ID" value="VBA37209.1"/>
    <property type="molecule type" value="Genomic_DNA"/>
</dbReference>
<evidence type="ECO:0000259" key="7">
    <source>
        <dbReference type="Pfam" id="PF00174"/>
    </source>
</evidence>
<keyword evidence="2" id="KW-1003">Cell membrane</keyword>
<organism evidence="9 10">
    <name type="scientific">Mycobacterium attenuatum</name>
    <dbReference type="NCBI Taxonomy" id="2341086"/>
    <lineage>
        <taxon>Bacteria</taxon>
        <taxon>Bacillati</taxon>
        <taxon>Actinomycetota</taxon>
        <taxon>Actinomycetes</taxon>
        <taxon>Mycobacteriales</taxon>
        <taxon>Mycobacteriaceae</taxon>
        <taxon>Mycobacterium</taxon>
    </lineage>
</organism>
<keyword evidence="5 6" id="KW-0472">Membrane</keyword>
<dbReference type="EC" id="1.8.5.-" evidence="9"/>
<keyword evidence="4 6" id="KW-1133">Transmembrane helix</keyword>
<feature type="transmembrane region" description="Helical" evidence="6">
    <location>
        <begin position="95"/>
        <end position="116"/>
    </location>
</feature>
<feature type="domain" description="Cytochrome b561 bacterial/Ni-hydrogenase" evidence="8">
    <location>
        <begin position="10"/>
        <end position="238"/>
    </location>
</feature>
<feature type="transmembrane region" description="Helical" evidence="6">
    <location>
        <begin position="205"/>
        <end position="229"/>
    </location>
</feature>
<accession>A0A498PWJ5</accession>
<name>A0A498PWJ5_9MYCO</name>
<comment type="subcellular location">
    <subcellularLocation>
        <location evidence="1">Cell membrane</location>
        <topology evidence="1">Multi-pass membrane protein</topology>
    </subcellularLocation>
</comment>
<gene>
    <name evidence="9" type="primary">msrP_2</name>
    <name evidence="9" type="ORF">LAUMK136_01810</name>
</gene>
<feature type="transmembrane region" description="Helical" evidence="6">
    <location>
        <begin position="161"/>
        <end position="184"/>
    </location>
</feature>
<sequence length="500" mass="57401">MTQTMTVLDFPAWLRIDHWLNVLFLTLLIRSGIEILSTHPKLYWHEDSKPGTEWARFTTKQMPVNKLYDTLDEEEDYNSLFALPGHKKLGMGRHWHFFSVIGWVLVGLSYYILLFATGQWHRYWPYSWSIFREAYNDIVTYLSFNLPPLLPGGPDDAIQKLTYAGVIFLLAPFQILTGAAQSPAIEARFPWYVRMWGGRQWARSLHFLGLVAFLVFIVIHLSMVFFWGWGELTALMIFGSVRDANWATIWSLVIIAAIVGVHVAATMWSLRRPVQVRRILGAVVTGVRKILLRPLNSRQNYPERMISKEHRVNGKPPASTEYKVMAVHNFVDWRLRVGGLVENPVALNLDELRALADRHSQRVLHNCVQGWTSIGEWSGLPLAQLADHVRPLPQAKYICFLTMQDNGRDEPSAEGVGQFYEVMDLELAYKPQTLLAYEMNGKPLPIKHGAPLRLRVETQVGFKMAKWINQIEFIDDYSGIGNGLGGWREDNVHYDKDVEI</sequence>
<keyword evidence="9" id="KW-0560">Oxidoreductase</keyword>
<dbReference type="SUPFAM" id="SSF56524">
    <property type="entry name" value="Oxidoreductase molybdopterin-binding domain"/>
    <property type="match status" value="1"/>
</dbReference>
<dbReference type="AlphaFoldDB" id="A0A498PWJ5"/>
<feature type="transmembrane region" description="Helical" evidence="6">
    <location>
        <begin position="249"/>
        <end position="270"/>
    </location>
</feature>
<evidence type="ECO:0000256" key="6">
    <source>
        <dbReference type="SAM" id="Phobius"/>
    </source>
</evidence>
<evidence type="ECO:0000256" key="1">
    <source>
        <dbReference type="ARBA" id="ARBA00004651"/>
    </source>
</evidence>
<dbReference type="PANTHER" id="PTHR43032:SF2">
    <property type="entry name" value="BLL0505 PROTEIN"/>
    <property type="match status" value="1"/>
</dbReference>
<keyword evidence="3 6" id="KW-0812">Transmembrane</keyword>
<dbReference type="GO" id="GO:0016491">
    <property type="term" value="F:oxidoreductase activity"/>
    <property type="evidence" value="ECO:0007669"/>
    <property type="project" value="UniProtKB-KW"/>
</dbReference>